<feature type="region of interest" description="Disordered" evidence="1">
    <location>
        <begin position="134"/>
        <end position="162"/>
    </location>
</feature>
<dbReference type="EMBL" id="KV425892">
    <property type="protein sequence ID" value="KZW01686.1"/>
    <property type="molecule type" value="Genomic_DNA"/>
</dbReference>
<evidence type="ECO:0000256" key="1">
    <source>
        <dbReference type="SAM" id="MobiDB-lite"/>
    </source>
</evidence>
<proteinExistence type="predicted"/>
<gene>
    <name evidence="2" type="ORF">EXIGLDRAFT_691714</name>
</gene>
<dbReference type="InParanoid" id="A0A165P5P0"/>
<feature type="region of interest" description="Disordered" evidence="1">
    <location>
        <begin position="1"/>
        <end position="110"/>
    </location>
</feature>
<evidence type="ECO:0000313" key="3">
    <source>
        <dbReference type="Proteomes" id="UP000077266"/>
    </source>
</evidence>
<accession>A0A165P5P0</accession>
<name>A0A165P5P0_EXIGL</name>
<sequence length="223" mass="23642">MGHKRPRSSSGNSLCTVNPPKKHKFNIKHSQLSNSIAPKSQTARARRATESASPSYARTRSPGSPVIASPRDANARGIDRLSENGDAPPLAMNSESQVFGDVDGNGQFDYTDAQRNEECAPSLSSASEWFTARCSSAPNSEPPCPSSGRASHQNTDRAGAGCVSDLGNSMSPGLAWPTPTPTAVRNAGGNALRCNCNTRPWKRICIVNNFSGSGGRVNISERE</sequence>
<organism evidence="2 3">
    <name type="scientific">Exidia glandulosa HHB12029</name>
    <dbReference type="NCBI Taxonomy" id="1314781"/>
    <lineage>
        <taxon>Eukaryota</taxon>
        <taxon>Fungi</taxon>
        <taxon>Dikarya</taxon>
        <taxon>Basidiomycota</taxon>
        <taxon>Agaricomycotina</taxon>
        <taxon>Agaricomycetes</taxon>
        <taxon>Auriculariales</taxon>
        <taxon>Exidiaceae</taxon>
        <taxon>Exidia</taxon>
    </lineage>
</organism>
<feature type="compositionally biased region" description="Polar residues" evidence="1">
    <location>
        <begin position="28"/>
        <end position="42"/>
    </location>
</feature>
<dbReference type="AlphaFoldDB" id="A0A165P5P0"/>
<dbReference type="Proteomes" id="UP000077266">
    <property type="component" value="Unassembled WGS sequence"/>
</dbReference>
<feature type="compositionally biased region" description="Polar residues" evidence="1">
    <location>
        <begin position="50"/>
        <end position="62"/>
    </location>
</feature>
<keyword evidence="3" id="KW-1185">Reference proteome</keyword>
<feature type="compositionally biased region" description="Basic and acidic residues" evidence="1">
    <location>
        <begin position="73"/>
        <end position="83"/>
    </location>
</feature>
<reference evidence="2 3" key="1">
    <citation type="journal article" date="2016" name="Mol. Biol. Evol.">
        <title>Comparative Genomics of Early-Diverging Mushroom-Forming Fungi Provides Insights into the Origins of Lignocellulose Decay Capabilities.</title>
        <authorList>
            <person name="Nagy L.G."/>
            <person name="Riley R."/>
            <person name="Tritt A."/>
            <person name="Adam C."/>
            <person name="Daum C."/>
            <person name="Floudas D."/>
            <person name="Sun H."/>
            <person name="Yadav J.S."/>
            <person name="Pangilinan J."/>
            <person name="Larsson K.H."/>
            <person name="Matsuura K."/>
            <person name="Barry K."/>
            <person name="Labutti K."/>
            <person name="Kuo R."/>
            <person name="Ohm R.A."/>
            <person name="Bhattacharya S.S."/>
            <person name="Shirouzu T."/>
            <person name="Yoshinaga Y."/>
            <person name="Martin F.M."/>
            <person name="Grigoriev I.V."/>
            <person name="Hibbett D.S."/>
        </authorList>
    </citation>
    <scope>NUCLEOTIDE SEQUENCE [LARGE SCALE GENOMIC DNA]</scope>
    <source>
        <strain evidence="2 3">HHB12029</strain>
    </source>
</reference>
<protein>
    <submittedName>
        <fullName evidence="2">Uncharacterized protein</fullName>
    </submittedName>
</protein>
<evidence type="ECO:0000313" key="2">
    <source>
        <dbReference type="EMBL" id="KZW01686.1"/>
    </source>
</evidence>